<reference evidence="11 12" key="1">
    <citation type="submission" date="2011-02" db="EMBL/GenBank/DDBJ databases">
        <authorList>
            <person name="Muzny D."/>
            <person name="Qin X."/>
            <person name="Deng J."/>
            <person name="Jiang H."/>
            <person name="Liu Y."/>
            <person name="Qu J."/>
            <person name="Song X.-Z."/>
            <person name="Zhang L."/>
            <person name="Thornton R."/>
            <person name="Coyle M."/>
            <person name="Francisco L."/>
            <person name="Jackson L."/>
            <person name="Javaid M."/>
            <person name="Korchina V."/>
            <person name="Kovar C."/>
            <person name="Mata R."/>
            <person name="Mathew T."/>
            <person name="Ngo R."/>
            <person name="Nguyen L."/>
            <person name="Nguyen N."/>
            <person name="Okwuonu G."/>
            <person name="Ongeri F."/>
            <person name="Pham C."/>
            <person name="Simmons D."/>
            <person name="Wilczek-Boney K."/>
            <person name="Hale W."/>
            <person name="Jakkamsetti A."/>
            <person name="Pham P."/>
            <person name="Ruth R."/>
            <person name="San Lucas F."/>
            <person name="Warren J."/>
            <person name="Zhang J."/>
            <person name="Zhao Z."/>
            <person name="Zhou C."/>
            <person name="Zhu D."/>
            <person name="Lee S."/>
            <person name="Bess C."/>
            <person name="Blankenburg K."/>
            <person name="Forbes L."/>
            <person name="Fu Q."/>
            <person name="Gubbala S."/>
            <person name="Hirani K."/>
            <person name="Jayaseelan J.C."/>
            <person name="Lara F."/>
            <person name="Munidasa M."/>
            <person name="Palculict T."/>
            <person name="Patil S."/>
            <person name="Pu L.-L."/>
            <person name="Saada N."/>
            <person name="Tang L."/>
            <person name="Weissenberger G."/>
            <person name="Zhu Y."/>
            <person name="Hemphill L."/>
            <person name="Shang Y."/>
            <person name="Youmans B."/>
            <person name="Ayvaz T."/>
            <person name="Ross M."/>
            <person name="Santibanez J."/>
            <person name="Aqrawi P."/>
            <person name="Gross S."/>
            <person name="Joshi V."/>
            <person name="Fowler G."/>
            <person name="Nazareth L."/>
            <person name="Reid J."/>
            <person name="Worley K."/>
            <person name="Petrosino J."/>
            <person name="Highlander S."/>
            <person name="Gibbs R."/>
        </authorList>
    </citation>
    <scope>NUCLEOTIDE SEQUENCE [LARGE SCALE GENOMIC DNA]</scope>
    <source>
        <strain evidence="11 12">ATCC BAA-1200</strain>
    </source>
</reference>
<dbReference type="Gene3D" id="1.25.40.10">
    <property type="entry name" value="Tetratricopeptide repeat domain"/>
    <property type="match status" value="1"/>
</dbReference>
<feature type="domain" description="Surface lipoprotein assembly modifier C-terminal" evidence="9">
    <location>
        <begin position="191"/>
        <end position="471"/>
    </location>
</feature>
<dbReference type="InterPro" id="IPR057556">
    <property type="entry name" value="TPR_Slam"/>
</dbReference>
<dbReference type="STRING" id="267212.GCA_001063965_02152"/>
<dbReference type="InterPro" id="IPR011990">
    <property type="entry name" value="TPR-like_helical_dom_sf"/>
</dbReference>
<organism evidence="11 12">
    <name type="scientific">Neisseria bacilliformis ATCC BAA-1200</name>
    <dbReference type="NCBI Taxonomy" id="888742"/>
    <lineage>
        <taxon>Bacteria</taxon>
        <taxon>Pseudomonadati</taxon>
        <taxon>Pseudomonadota</taxon>
        <taxon>Betaproteobacteria</taxon>
        <taxon>Neisseriales</taxon>
        <taxon>Neisseriaceae</taxon>
        <taxon>Neisseria</taxon>
    </lineage>
</organism>
<name>F2BGC2_9NEIS</name>
<evidence type="ECO:0000256" key="5">
    <source>
        <dbReference type="ARBA" id="ARBA00023136"/>
    </source>
</evidence>
<keyword evidence="12" id="KW-1185">Reference proteome</keyword>
<evidence type="ECO:0000313" key="11">
    <source>
        <dbReference type="EMBL" id="EGF06819.1"/>
    </source>
</evidence>
<comment type="caution">
    <text evidence="11">The sequence shown here is derived from an EMBL/GenBank/DDBJ whole genome shotgun (WGS) entry which is preliminary data.</text>
</comment>
<keyword evidence="2" id="KW-1134">Transmembrane beta strand</keyword>
<accession>F2BGC2</accession>
<feature type="signal peptide" evidence="8">
    <location>
        <begin position="1"/>
        <end position="16"/>
    </location>
</feature>
<dbReference type="GO" id="GO:0009279">
    <property type="term" value="C:cell outer membrane"/>
    <property type="evidence" value="ECO:0007669"/>
    <property type="project" value="UniProtKB-SubCell"/>
</dbReference>
<evidence type="ECO:0000256" key="4">
    <source>
        <dbReference type="ARBA" id="ARBA00022729"/>
    </source>
</evidence>
<comment type="similarity">
    <text evidence="7">Belongs to the Slam family.</text>
</comment>
<dbReference type="Pfam" id="PF24575">
    <property type="entry name" value="TPR_Slam"/>
    <property type="match status" value="1"/>
</dbReference>
<protein>
    <recommendedName>
        <fullName evidence="13">DUF560 domain-containing protein</fullName>
    </recommendedName>
</protein>
<dbReference type="Proteomes" id="UP000004105">
    <property type="component" value="Unassembled WGS sequence"/>
</dbReference>
<dbReference type="Pfam" id="PF04575">
    <property type="entry name" value="SlipAM"/>
    <property type="match status" value="1"/>
</dbReference>
<evidence type="ECO:0000256" key="6">
    <source>
        <dbReference type="ARBA" id="ARBA00023237"/>
    </source>
</evidence>
<evidence type="ECO:0000256" key="8">
    <source>
        <dbReference type="SAM" id="SignalP"/>
    </source>
</evidence>
<dbReference type="SUPFAM" id="SSF48452">
    <property type="entry name" value="TPR-like"/>
    <property type="match status" value="1"/>
</dbReference>
<evidence type="ECO:0000256" key="1">
    <source>
        <dbReference type="ARBA" id="ARBA00004571"/>
    </source>
</evidence>
<feature type="chain" id="PRO_5003279524" description="DUF560 domain-containing protein" evidence="8">
    <location>
        <begin position="17"/>
        <end position="471"/>
    </location>
</feature>
<evidence type="ECO:0000256" key="2">
    <source>
        <dbReference type="ARBA" id="ARBA00022452"/>
    </source>
</evidence>
<proteinExistence type="inferred from homology"/>
<dbReference type="OrthoDB" id="8606547at2"/>
<keyword evidence="5" id="KW-0472">Membrane</keyword>
<dbReference type="AlphaFoldDB" id="F2BGC2"/>
<feature type="domain" description="Surface lipoprotein assembly modifier N-terminal TPR repeats region" evidence="10">
    <location>
        <begin position="57"/>
        <end position="159"/>
    </location>
</feature>
<evidence type="ECO:0000313" key="12">
    <source>
        <dbReference type="Proteomes" id="UP000004105"/>
    </source>
</evidence>
<evidence type="ECO:0008006" key="13">
    <source>
        <dbReference type="Google" id="ProtNLM"/>
    </source>
</evidence>
<keyword evidence="4 8" id="KW-0732">Signal</keyword>
<evidence type="ECO:0000259" key="10">
    <source>
        <dbReference type="Pfam" id="PF24575"/>
    </source>
</evidence>
<dbReference type="HOGENOM" id="CLU_034927_0_0_4"/>
<keyword evidence="6" id="KW-0998">Cell outer membrane</keyword>
<dbReference type="InterPro" id="IPR007655">
    <property type="entry name" value="Slam_C"/>
</dbReference>
<dbReference type="EMBL" id="AFAY01000054">
    <property type="protein sequence ID" value="EGF06819.1"/>
    <property type="molecule type" value="Genomic_DNA"/>
</dbReference>
<sequence>MRYPILILCAAACAAAADPLSTPHDDNPDPNRSQIRQMQHEARLPASEHEGDDGSVSMSEDELIAQPDLLQNVLDTAVARQQVENIRFLLPLYRRLDEERRDAVLEDYAESFLLREDGQYARAEEKLRGILAQNPGYAPVRLQLALTLSQSGQTREAAAEVAEVKETSELPPDAAAFLNSFSDYLKRDRAWQFDANAYYLADRNVGRAPKEREYGPWRFPEPRAAHGLGYDASAVKTLPVKKHWAARVQASVYGKFYWDAHDYDDLNARIEAGPVYRSGSGETALTPFAEKRWYGTEAYSHTAGGVLRRSHNLSPKTMLFASWQTGYKKHEERDYLDGASHGGALSLVYQSSPQQYFVFGAGAGRENARDPAEAYRHASLRAGWTRRWSGGDGLLTSLNGSIRRSLYRSEDFFNIRRRDTEYFVLAAVGHKKLSWKSFTPHLNWTWSYLASNHFYYRRHENRVFLDVSKQF</sequence>
<evidence type="ECO:0000256" key="3">
    <source>
        <dbReference type="ARBA" id="ARBA00022692"/>
    </source>
</evidence>
<evidence type="ECO:0000259" key="9">
    <source>
        <dbReference type="Pfam" id="PF04575"/>
    </source>
</evidence>
<comment type="subcellular location">
    <subcellularLocation>
        <location evidence="1">Cell outer membrane</location>
        <topology evidence="1">Multi-pass membrane protein</topology>
    </subcellularLocation>
</comment>
<evidence type="ECO:0000256" key="7">
    <source>
        <dbReference type="ARBA" id="ARBA00023609"/>
    </source>
</evidence>
<keyword evidence="3" id="KW-0812">Transmembrane</keyword>
<dbReference type="RefSeq" id="WP_007343784.1">
    <property type="nucleotide sequence ID" value="NZ_GL878494.1"/>
</dbReference>
<gene>
    <name evidence="11" type="ORF">HMPREF9123_2779</name>
</gene>